<accession>A0A9D2BN93</accession>
<dbReference type="InterPro" id="IPR025474">
    <property type="entry name" value="DUF4325"/>
</dbReference>
<evidence type="ECO:0000259" key="1">
    <source>
        <dbReference type="Pfam" id="PF14213"/>
    </source>
</evidence>
<reference evidence="2" key="2">
    <citation type="submission" date="2021-04" db="EMBL/GenBank/DDBJ databases">
        <authorList>
            <person name="Gilroy R."/>
        </authorList>
    </citation>
    <scope>NUCLEOTIDE SEQUENCE</scope>
    <source>
        <strain evidence="2">ChiGjej1B1-14440</strain>
    </source>
</reference>
<sequence>MKIELCKFAQGDTAVSYDEGKKCYNLIKQCLNNNEKIILNFEGVNYVITAFLNPIIGDLIMENGEKIMKQIEIENANDDILKKIKIVKDGALLKRADLDE</sequence>
<dbReference type="Proteomes" id="UP000886724">
    <property type="component" value="Unassembled WGS sequence"/>
</dbReference>
<comment type="caution">
    <text evidence="2">The sequence shown here is derived from an EMBL/GenBank/DDBJ whole genome shotgun (WGS) entry which is preliminary data.</text>
</comment>
<dbReference type="Pfam" id="PF14213">
    <property type="entry name" value="DUF4325"/>
    <property type="match status" value="1"/>
</dbReference>
<proteinExistence type="predicted"/>
<evidence type="ECO:0000313" key="2">
    <source>
        <dbReference type="EMBL" id="HIX81449.1"/>
    </source>
</evidence>
<feature type="domain" description="DUF4325" evidence="1">
    <location>
        <begin position="19"/>
        <end position="80"/>
    </location>
</feature>
<name>A0A9D2BN93_9FIRM</name>
<dbReference type="AlphaFoldDB" id="A0A9D2BN93"/>
<evidence type="ECO:0000313" key="3">
    <source>
        <dbReference type="Proteomes" id="UP000886724"/>
    </source>
</evidence>
<organism evidence="2 3">
    <name type="scientific">Candidatus Erysipelatoclostridium merdavium</name>
    <dbReference type="NCBI Taxonomy" id="2838566"/>
    <lineage>
        <taxon>Bacteria</taxon>
        <taxon>Bacillati</taxon>
        <taxon>Bacillota</taxon>
        <taxon>Erysipelotrichia</taxon>
        <taxon>Erysipelotrichales</taxon>
        <taxon>Erysipelotrichales incertae sedis</taxon>
    </lineage>
</organism>
<reference evidence="2" key="1">
    <citation type="journal article" date="2021" name="PeerJ">
        <title>Extensive microbial diversity within the chicken gut microbiome revealed by metagenomics and culture.</title>
        <authorList>
            <person name="Gilroy R."/>
            <person name="Ravi A."/>
            <person name="Getino M."/>
            <person name="Pursley I."/>
            <person name="Horton D.L."/>
            <person name="Alikhan N.F."/>
            <person name="Baker D."/>
            <person name="Gharbi K."/>
            <person name="Hall N."/>
            <person name="Watson M."/>
            <person name="Adriaenssens E.M."/>
            <person name="Foster-Nyarko E."/>
            <person name="Jarju S."/>
            <person name="Secka A."/>
            <person name="Antonio M."/>
            <person name="Oren A."/>
            <person name="Chaudhuri R.R."/>
            <person name="La Ragione R."/>
            <person name="Hildebrand F."/>
            <person name="Pallen M.J."/>
        </authorList>
    </citation>
    <scope>NUCLEOTIDE SEQUENCE</scope>
    <source>
        <strain evidence="2">ChiGjej1B1-14440</strain>
    </source>
</reference>
<protein>
    <submittedName>
        <fullName evidence="2">STAS-like domain-containing protein</fullName>
    </submittedName>
</protein>
<dbReference type="EMBL" id="DXET01000129">
    <property type="protein sequence ID" value="HIX81449.1"/>
    <property type="molecule type" value="Genomic_DNA"/>
</dbReference>
<gene>
    <name evidence="2" type="ORF">H9980_05690</name>
</gene>